<dbReference type="InterPro" id="IPR011006">
    <property type="entry name" value="CheY-like_superfamily"/>
</dbReference>
<feature type="domain" description="HTH luxR-type" evidence="4">
    <location>
        <begin position="144"/>
        <end position="209"/>
    </location>
</feature>
<dbReference type="PROSITE" id="PS00622">
    <property type="entry name" value="HTH_LUXR_1"/>
    <property type="match status" value="1"/>
</dbReference>
<dbReference type="CDD" id="cd17535">
    <property type="entry name" value="REC_NarL-like"/>
    <property type="match status" value="1"/>
</dbReference>
<dbReference type="Pfam" id="PF00072">
    <property type="entry name" value="Response_reg"/>
    <property type="match status" value="1"/>
</dbReference>
<proteinExistence type="predicted"/>
<evidence type="ECO:0000259" key="4">
    <source>
        <dbReference type="PROSITE" id="PS50043"/>
    </source>
</evidence>
<evidence type="ECO:0008006" key="7">
    <source>
        <dbReference type="Google" id="ProtNLM"/>
    </source>
</evidence>
<dbReference type="EMBL" id="CADCVK010000385">
    <property type="protein sequence ID" value="CAA9501576.1"/>
    <property type="molecule type" value="Genomic_DNA"/>
</dbReference>
<dbReference type="PANTHER" id="PTHR43214">
    <property type="entry name" value="TWO-COMPONENT RESPONSE REGULATOR"/>
    <property type="match status" value="1"/>
</dbReference>
<evidence type="ECO:0000259" key="5">
    <source>
        <dbReference type="PROSITE" id="PS50110"/>
    </source>
</evidence>
<comment type="caution">
    <text evidence="3">Lacks conserved residue(s) required for the propagation of feature annotation.</text>
</comment>
<keyword evidence="2" id="KW-0238">DNA-binding</keyword>
<dbReference type="AlphaFoldDB" id="A0A6J4SQI9"/>
<dbReference type="PROSITE" id="PS50110">
    <property type="entry name" value="RESPONSE_REGULATORY"/>
    <property type="match status" value="1"/>
</dbReference>
<sequence>MENRATTVLLADDHTMFREGMAKLLTAYGGLEVVGETANDDGALALARETKPDVVVMEARVPFEEAAGFLDGMRRVEPRPKVIIVTMFDDPSMMRDYLRLGVSGYVLKSSSSTQLVAAIRAAALAPEEGNVVLGMPRGMLEQADGRPESPLSVRELEILLLAARGLSNRQIAARVNLTEGTVKRHLSNSYHKLGVGSRGEAARKALQADWITVGEITGEEAVEEEA</sequence>
<dbReference type="InterPro" id="IPR016032">
    <property type="entry name" value="Sig_transdc_resp-reg_C-effctor"/>
</dbReference>
<dbReference type="SUPFAM" id="SSF46894">
    <property type="entry name" value="C-terminal effector domain of the bipartite response regulators"/>
    <property type="match status" value="1"/>
</dbReference>
<evidence type="ECO:0000313" key="6">
    <source>
        <dbReference type="EMBL" id="CAA9501576.1"/>
    </source>
</evidence>
<dbReference type="GO" id="GO:0000160">
    <property type="term" value="P:phosphorelay signal transduction system"/>
    <property type="evidence" value="ECO:0007669"/>
    <property type="project" value="InterPro"/>
</dbReference>
<feature type="domain" description="Response regulatory" evidence="5">
    <location>
        <begin position="7"/>
        <end position="123"/>
    </location>
</feature>
<dbReference type="CDD" id="cd06170">
    <property type="entry name" value="LuxR_C_like"/>
    <property type="match status" value="1"/>
</dbReference>
<dbReference type="GO" id="GO:0003677">
    <property type="term" value="F:DNA binding"/>
    <property type="evidence" value="ECO:0007669"/>
    <property type="project" value="UniProtKB-KW"/>
</dbReference>
<name>A0A6J4SQI9_9ACTN</name>
<dbReference type="Gene3D" id="3.40.50.2300">
    <property type="match status" value="1"/>
</dbReference>
<gene>
    <name evidence="6" type="ORF">AVDCRST_MAG12-2691</name>
</gene>
<accession>A0A6J4SQI9</accession>
<dbReference type="SMART" id="SM00421">
    <property type="entry name" value="HTH_LUXR"/>
    <property type="match status" value="1"/>
</dbReference>
<dbReference type="InterPro" id="IPR039420">
    <property type="entry name" value="WalR-like"/>
</dbReference>
<dbReference type="PROSITE" id="PS50043">
    <property type="entry name" value="HTH_LUXR_2"/>
    <property type="match status" value="1"/>
</dbReference>
<dbReference type="PANTHER" id="PTHR43214:SF42">
    <property type="entry name" value="TRANSCRIPTIONAL REGULATORY PROTEIN DESR"/>
    <property type="match status" value="1"/>
</dbReference>
<keyword evidence="1" id="KW-0597">Phosphoprotein</keyword>
<dbReference type="GO" id="GO:0006355">
    <property type="term" value="P:regulation of DNA-templated transcription"/>
    <property type="evidence" value="ECO:0007669"/>
    <property type="project" value="InterPro"/>
</dbReference>
<dbReference type="PRINTS" id="PR00038">
    <property type="entry name" value="HTHLUXR"/>
</dbReference>
<protein>
    <recommendedName>
        <fullName evidence="7">Two-component transcriptional response regulator, LuxR family</fullName>
    </recommendedName>
</protein>
<dbReference type="InterPro" id="IPR058245">
    <property type="entry name" value="NreC/VraR/RcsB-like_REC"/>
</dbReference>
<dbReference type="SMART" id="SM00448">
    <property type="entry name" value="REC"/>
    <property type="match status" value="1"/>
</dbReference>
<reference evidence="6" key="1">
    <citation type="submission" date="2020-02" db="EMBL/GenBank/DDBJ databases">
        <authorList>
            <person name="Meier V. D."/>
        </authorList>
    </citation>
    <scope>NUCLEOTIDE SEQUENCE</scope>
    <source>
        <strain evidence="6">AVDCRST_MAG12</strain>
    </source>
</reference>
<dbReference type="SUPFAM" id="SSF52172">
    <property type="entry name" value="CheY-like"/>
    <property type="match status" value="1"/>
</dbReference>
<evidence type="ECO:0000256" key="3">
    <source>
        <dbReference type="PROSITE-ProRule" id="PRU00169"/>
    </source>
</evidence>
<dbReference type="Pfam" id="PF00196">
    <property type="entry name" value="GerE"/>
    <property type="match status" value="1"/>
</dbReference>
<organism evidence="6">
    <name type="scientific">uncultured Rubrobacteraceae bacterium</name>
    <dbReference type="NCBI Taxonomy" id="349277"/>
    <lineage>
        <taxon>Bacteria</taxon>
        <taxon>Bacillati</taxon>
        <taxon>Actinomycetota</taxon>
        <taxon>Rubrobacteria</taxon>
        <taxon>Rubrobacterales</taxon>
        <taxon>Rubrobacteraceae</taxon>
        <taxon>environmental samples</taxon>
    </lineage>
</organism>
<evidence type="ECO:0000256" key="1">
    <source>
        <dbReference type="ARBA" id="ARBA00022553"/>
    </source>
</evidence>
<dbReference type="InterPro" id="IPR000792">
    <property type="entry name" value="Tscrpt_reg_LuxR_C"/>
</dbReference>
<dbReference type="InterPro" id="IPR001789">
    <property type="entry name" value="Sig_transdc_resp-reg_receiver"/>
</dbReference>
<evidence type="ECO:0000256" key="2">
    <source>
        <dbReference type="ARBA" id="ARBA00023125"/>
    </source>
</evidence>